<evidence type="ECO:0000256" key="1">
    <source>
        <dbReference type="ARBA" id="ARBA00004430"/>
    </source>
</evidence>
<keyword evidence="2" id="KW-0963">Cytoplasm</keyword>
<proteinExistence type="predicted"/>
<dbReference type="AlphaFoldDB" id="A0A061QTX0"/>
<feature type="compositionally biased region" description="Acidic residues" evidence="6">
    <location>
        <begin position="450"/>
        <end position="459"/>
    </location>
</feature>
<feature type="region of interest" description="Disordered" evidence="6">
    <location>
        <begin position="326"/>
        <end position="375"/>
    </location>
</feature>
<dbReference type="GO" id="GO:0001534">
    <property type="term" value="C:radial spoke"/>
    <property type="evidence" value="ECO:0007669"/>
    <property type="project" value="InterPro"/>
</dbReference>
<keyword evidence="4" id="KW-0206">Cytoskeleton</keyword>
<evidence type="ECO:0000256" key="5">
    <source>
        <dbReference type="ARBA" id="ARBA00023273"/>
    </source>
</evidence>
<dbReference type="EMBL" id="GBEZ01022755">
    <property type="protein sequence ID" value="JAC64097.1"/>
    <property type="molecule type" value="Transcribed_RNA"/>
</dbReference>
<dbReference type="CDD" id="cd22963">
    <property type="entry name" value="DD_CrRSP4-like"/>
    <property type="match status" value="1"/>
</dbReference>
<organism evidence="7">
    <name type="scientific">Tetraselmis sp. GSL018</name>
    <dbReference type="NCBI Taxonomy" id="582737"/>
    <lineage>
        <taxon>Eukaryota</taxon>
        <taxon>Viridiplantae</taxon>
        <taxon>Chlorophyta</taxon>
        <taxon>core chlorophytes</taxon>
        <taxon>Chlorodendrophyceae</taxon>
        <taxon>Chlorodendrales</taxon>
        <taxon>Chlorodendraceae</taxon>
        <taxon>Tetraselmis</taxon>
    </lineage>
</organism>
<protein>
    <submittedName>
        <fullName evidence="7">Radial spoke head protein 4 protein a</fullName>
    </submittedName>
</protein>
<evidence type="ECO:0000313" key="7">
    <source>
        <dbReference type="EMBL" id="JAC64097.1"/>
    </source>
</evidence>
<keyword evidence="3" id="KW-0969">Cilium</keyword>
<evidence type="ECO:0000256" key="4">
    <source>
        <dbReference type="ARBA" id="ARBA00023212"/>
    </source>
</evidence>
<gene>
    <name evidence="7" type="ORF">TSPGSL018_19052</name>
</gene>
<reference evidence="7" key="1">
    <citation type="submission" date="2014-05" db="EMBL/GenBank/DDBJ databases">
        <title>The transcriptome of the halophilic microalga Tetraselmis sp. GSL018 isolated from the Great Salt Lake, Utah.</title>
        <authorList>
            <person name="Jinkerson R.E."/>
            <person name="D'Adamo S."/>
            <person name="Posewitz M.C."/>
        </authorList>
    </citation>
    <scope>NUCLEOTIDE SEQUENCE</scope>
    <source>
        <strain evidence="7">GSL018</strain>
    </source>
</reference>
<keyword evidence="5" id="KW-0966">Cell projection</keyword>
<feature type="region of interest" description="Disordered" evidence="6">
    <location>
        <begin position="422"/>
        <end position="459"/>
    </location>
</feature>
<dbReference type="GO" id="GO:0035082">
    <property type="term" value="P:axoneme assembly"/>
    <property type="evidence" value="ECO:0007669"/>
    <property type="project" value="TreeGrafter"/>
</dbReference>
<dbReference type="PANTHER" id="PTHR13159:SF0">
    <property type="entry name" value="RADIAL SPOKE HEAD 6 HOMOLOG A"/>
    <property type="match status" value="1"/>
</dbReference>
<dbReference type="GO" id="GO:0060294">
    <property type="term" value="P:cilium movement involved in cell motility"/>
    <property type="evidence" value="ECO:0007669"/>
    <property type="project" value="InterPro"/>
</dbReference>
<dbReference type="InterPro" id="IPR006802">
    <property type="entry name" value="Radial_spoke"/>
</dbReference>
<evidence type="ECO:0000256" key="2">
    <source>
        <dbReference type="ARBA" id="ARBA00022490"/>
    </source>
</evidence>
<dbReference type="PANTHER" id="PTHR13159">
    <property type="entry name" value="RADIAL SPOKEHEAD-RELATED"/>
    <property type="match status" value="1"/>
</dbReference>
<dbReference type="Pfam" id="PF04712">
    <property type="entry name" value="Radial_spoke"/>
    <property type="match status" value="2"/>
</dbReference>
<feature type="compositionally biased region" description="Acidic residues" evidence="6">
    <location>
        <begin position="329"/>
        <end position="351"/>
    </location>
</feature>
<name>A0A061QTX0_9CHLO</name>
<accession>A0A061QTX0</accession>
<evidence type="ECO:0000256" key="3">
    <source>
        <dbReference type="ARBA" id="ARBA00023069"/>
    </source>
</evidence>
<evidence type="ECO:0000256" key="6">
    <source>
        <dbReference type="SAM" id="MobiDB-lite"/>
    </source>
</evidence>
<sequence length="459" mass="50891">MTENSVAEEAYNEAVSFLQKAKSTAGTSVYEHLKAVLAKILDEKPTNAVDLLETSLLTKKTTFQAKENTPLVPPKDPKEAAKTVAATNLFVPPESQIDPETGEPREADPPNEFECEDFWRDALLFDALGVGLGLDEMYNVMLTVKRLGEDPSKGVATVRFMGKFLGLAADYYVFETTLNDPPEEPDQSDLPEGEVPMEVNTGSNGYVYWACNYLGGPITQLPSVRPAEVKAARTIKKFLTGDLSAPVSTFPVFPGNEAVFLRAQIARIVATTVVCPNGMFQLDEEEAGLERNEEFEELPANELVLRENWAHRYPHLKKQGRCEVFRKEEDEEEDEDEEPPEPTEEESEEGPELLTTLDNDAPVGAHEPWTPLTSSSNEQVKFQVAGLRSNLWPGAVAAAKGQSFANIYIGWGLKNVMFTPQPPPPVANEFDMTEMESTELPPKPEREEPPVEDEEEPED</sequence>
<comment type="subcellular location">
    <subcellularLocation>
        <location evidence="1">Cytoplasm</location>
        <location evidence="1">Cytoskeleton</location>
        <location evidence="1">Cilium axoneme</location>
    </subcellularLocation>
</comment>